<evidence type="ECO:0000313" key="4">
    <source>
        <dbReference type="Proteomes" id="UP001499854"/>
    </source>
</evidence>
<proteinExistence type="predicted"/>
<comment type="caution">
    <text evidence="3">The sequence shown here is derived from an EMBL/GenBank/DDBJ whole genome shotgun (WGS) entry which is preliminary data.</text>
</comment>
<evidence type="ECO:0000313" key="3">
    <source>
        <dbReference type="EMBL" id="GAA1999705.1"/>
    </source>
</evidence>
<dbReference type="Proteomes" id="UP001499854">
    <property type="component" value="Unassembled WGS sequence"/>
</dbReference>
<dbReference type="SUPFAM" id="SSF48452">
    <property type="entry name" value="TPR-like"/>
    <property type="match status" value="1"/>
</dbReference>
<feature type="region of interest" description="Disordered" evidence="2">
    <location>
        <begin position="1"/>
        <end position="22"/>
    </location>
</feature>
<sequence length="149" mass="15861">MSERYDGGYGAEDGAGEPTGEAADWYRQGVQLLEAGDPQGAAQLLTKVAQKTPDFAPVLEALARAHFDGGLYEQALESFAQLAHVSPDDDYAQFGWGLAAAKLGQMDVAVEHLSAAAAMRPEIRHYANALRAARSTLREQTGKRGLADG</sequence>
<evidence type="ECO:0000256" key="1">
    <source>
        <dbReference type="PROSITE-ProRule" id="PRU00339"/>
    </source>
</evidence>
<accession>A0ABP5ELN1</accession>
<dbReference type="RefSeq" id="WP_344662092.1">
    <property type="nucleotide sequence ID" value="NZ_BAAAQM010000066.1"/>
</dbReference>
<feature type="repeat" description="TPR" evidence="1">
    <location>
        <begin position="56"/>
        <end position="89"/>
    </location>
</feature>
<reference evidence="4" key="1">
    <citation type="journal article" date="2019" name="Int. J. Syst. Evol. Microbiol.">
        <title>The Global Catalogue of Microorganisms (GCM) 10K type strain sequencing project: providing services to taxonomists for standard genome sequencing and annotation.</title>
        <authorList>
            <consortium name="The Broad Institute Genomics Platform"/>
            <consortium name="The Broad Institute Genome Sequencing Center for Infectious Disease"/>
            <person name="Wu L."/>
            <person name="Ma J."/>
        </authorList>
    </citation>
    <scope>NUCLEOTIDE SEQUENCE [LARGE SCALE GENOMIC DNA]</scope>
    <source>
        <strain evidence="4">JCM 16013</strain>
    </source>
</reference>
<name>A0ABP5ELN1_9ACTN</name>
<dbReference type="Gene3D" id="1.25.40.10">
    <property type="entry name" value="Tetratricopeptide repeat domain"/>
    <property type="match status" value="1"/>
</dbReference>
<dbReference type="Pfam" id="PF14559">
    <property type="entry name" value="TPR_19"/>
    <property type="match status" value="1"/>
</dbReference>
<dbReference type="InterPro" id="IPR019734">
    <property type="entry name" value="TPR_rpt"/>
</dbReference>
<evidence type="ECO:0008006" key="5">
    <source>
        <dbReference type="Google" id="ProtNLM"/>
    </source>
</evidence>
<keyword evidence="4" id="KW-1185">Reference proteome</keyword>
<dbReference type="InterPro" id="IPR011990">
    <property type="entry name" value="TPR-like_helical_dom_sf"/>
</dbReference>
<dbReference type="EMBL" id="BAAAQM010000066">
    <property type="protein sequence ID" value="GAA1999705.1"/>
    <property type="molecule type" value="Genomic_DNA"/>
</dbReference>
<dbReference type="PROSITE" id="PS50005">
    <property type="entry name" value="TPR"/>
    <property type="match status" value="1"/>
</dbReference>
<gene>
    <name evidence="3" type="ORF">GCM10009838_76480</name>
</gene>
<keyword evidence="1" id="KW-0802">TPR repeat</keyword>
<dbReference type="SMART" id="SM00028">
    <property type="entry name" value="TPR"/>
    <property type="match status" value="3"/>
</dbReference>
<evidence type="ECO:0000256" key="2">
    <source>
        <dbReference type="SAM" id="MobiDB-lite"/>
    </source>
</evidence>
<organism evidence="3 4">
    <name type="scientific">Catenulispora subtropica</name>
    <dbReference type="NCBI Taxonomy" id="450798"/>
    <lineage>
        <taxon>Bacteria</taxon>
        <taxon>Bacillati</taxon>
        <taxon>Actinomycetota</taxon>
        <taxon>Actinomycetes</taxon>
        <taxon>Catenulisporales</taxon>
        <taxon>Catenulisporaceae</taxon>
        <taxon>Catenulispora</taxon>
    </lineage>
</organism>
<protein>
    <recommendedName>
        <fullName evidence="5">Tetratricopeptide repeat protein</fullName>
    </recommendedName>
</protein>